<reference evidence="2 3" key="1">
    <citation type="journal article" date="2020" name="Int. J. Syst. Evol. Microbiol.">
        <title>Reclassification of Streptomyces castelarensis and Streptomyces sporoclivatus as later heterotypic synonyms of Streptomyces antimycoticus.</title>
        <authorList>
            <person name="Komaki H."/>
            <person name="Tamura T."/>
        </authorList>
    </citation>
    <scope>NUCLEOTIDE SEQUENCE [LARGE SCALE GENOMIC DNA]</scope>
    <source>
        <strain evidence="2 3">NBRC 100767</strain>
    </source>
</reference>
<dbReference type="AlphaFoldDB" id="A0A499UU01"/>
<name>A0A499UU01_9ACTN</name>
<organism evidence="2 3">
    <name type="scientific">Streptomyces antimycoticus</name>
    <dbReference type="NCBI Taxonomy" id="68175"/>
    <lineage>
        <taxon>Bacteria</taxon>
        <taxon>Bacillati</taxon>
        <taxon>Actinomycetota</taxon>
        <taxon>Actinomycetes</taxon>
        <taxon>Kitasatosporales</taxon>
        <taxon>Streptomycetaceae</taxon>
        <taxon>Streptomyces</taxon>
        <taxon>Streptomyces violaceusniger group</taxon>
    </lineage>
</organism>
<feature type="region of interest" description="Disordered" evidence="1">
    <location>
        <begin position="1"/>
        <end position="25"/>
    </location>
</feature>
<evidence type="ECO:0000313" key="2">
    <source>
        <dbReference type="EMBL" id="BBJ44120.1"/>
    </source>
</evidence>
<proteinExistence type="predicted"/>
<sequence length="79" mass="8646">MRSGNKQLPRPGRMARYDVRDAPIPGCEGRNTMEVEIMNTQSTAPVYTAPIVLDAGDVVEVTLGTNNFDTADDTQYKNA</sequence>
<dbReference type="Proteomes" id="UP000463951">
    <property type="component" value="Chromosome"/>
</dbReference>
<protein>
    <submittedName>
        <fullName evidence="2">Uncharacterized protein</fullName>
    </submittedName>
</protein>
<gene>
    <name evidence="2" type="ORF">SSPO_068380</name>
</gene>
<evidence type="ECO:0000256" key="1">
    <source>
        <dbReference type="SAM" id="MobiDB-lite"/>
    </source>
</evidence>
<accession>A0A499UU01</accession>
<dbReference type="NCBIfam" id="NF033521">
    <property type="entry name" value="lasso_leader_L3"/>
    <property type="match status" value="1"/>
</dbReference>
<evidence type="ECO:0000313" key="3">
    <source>
        <dbReference type="Proteomes" id="UP000463951"/>
    </source>
</evidence>
<dbReference type="EMBL" id="AP019620">
    <property type="protein sequence ID" value="BBJ44120.1"/>
    <property type="molecule type" value="Genomic_DNA"/>
</dbReference>